<accession>A0A139APE8</accession>
<feature type="region of interest" description="Disordered" evidence="1">
    <location>
        <begin position="65"/>
        <end position="84"/>
    </location>
</feature>
<feature type="region of interest" description="Disordered" evidence="1">
    <location>
        <begin position="123"/>
        <end position="143"/>
    </location>
</feature>
<feature type="compositionally biased region" description="Low complexity" evidence="1">
    <location>
        <begin position="284"/>
        <end position="298"/>
    </location>
</feature>
<feature type="compositionally biased region" description="Basic and acidic residues" evidence="1">
    <location>
        <begin position="11"/>
        <end position="23"/>
    </location>
</feature>
<feature type="region of interest" description="Disordered" evidence="1">
    <location>
        <begin position="169"/>
        <end position="188"/>
    </location>
</feature>
<evidence type="ECO:0000256" key="1">
    <source>
        <dbReference type="SAM" id="MobiDB-lite"/>
    </source>
</evidence>
<evidence type="ECO:0000313" key="3">
    <source>
        <dbReference type="Proteomes" id="UP000070544"/>
    </source>
</evidence>
<feature type="region of interest" description="Disordered" evidence="1">
    <location>
        <begin position="1"/>
        <end position="56"/>
    </location>
</feature>
<dbReference type="Proteomes" id="UP000070544">
    <property type="component" value="Unassembled WGS sequence"/>
</dbReference>
<feature type="compositionally biased region" description="Low complexity" evidence="1">
    <location>
        <begin position="194"/>
        <end position="213"/>
    </location>
</feature>
<protein>
    <submittedName>
        <fullName evidence="2">Uncharacterized protein</fullName>
    </submittedName>
</protein>
<dbReference type="AlphaFoldDB" id="A0A139APE8"/>
<sequence>MDVYSLSAPHPHSEMPHSPRAVDRLPSLPHQLPPPTQRRRTSGRVTPTPLITGHSAHFTPPFVRAERARDPSPVRPASSAATPRSMAALNTSHGHTQARAPRILVPSHSDSASMLAYAARAAEAGGAGGGGGPHQVTKSPSVASVASLPTPLTAPAVSPAGSWFTYDDAGSAQHQHQHQHYQYGSASSGGASPISFSVTSSTSTDPPLTTPVSARPGHASVLTPSTFDDISSQAMATTTSMAMAMEDTKPVHGHNIGMGMGIGMGTGTGNGTGMGMGIATNDAPRPTLPSLPSLPSIPTDFQTLKRHRSSPPYYPELPSSSSSHHNPASYRDPTSTSTSTSTSPSSTPTPSIPLTAYAGTWYLSIPLSDAVDDVLAVMGIPWMRRSLLRRVKVRVVLGDLDGTSTMLVETFIDTIPIDDTTLILDRMPRINPRHPALTYRAWIDRDTGRVVVESRHGVKGYEVRNEWDVEEPATGGAGGGGYGGKSTGSEVFVRRVVLKSHSGVRTYSVAYTRGWG</sequence>
<proteinExistence type="predicted"/>
<name>A0A139APE8_GONPJ</name>
<feature type="compositionally biased region" description="Low complexity" evidence="1">
    <location>
        <begin position="316"/>
        <end position="349"/>
    </location>
</feature>
<dbReference type="EMBL" id="KQ965741">
    <property type="protein sequence ID" value="KXS18620.1"/>
    <property type="molecule type" value="Genomic_DNA"/>
</dbReference>
<feature type="region of interest" description="Disordered" evidence="1">
    <location>
        <begin position="278"/>
        <end position="350"/>
    </location>
</feature>
<keyword evidence="3" id="KW-1185">Reference proteome</keyword>
<reference evidence="2 3" key="1">
    <citation type="journal article" date="2015" name="Genome Biol. Evol.">
        <title>Phylogenomic analyses indicate that early fungi evolved digesting cell walls of algal ancestors of land plants.</title>
        <authorList>
            <person name="Chang Y."/>
            <person name="Wang S."/>
            <person name="Sekimoto S."/>
            <person name="Aerts A.L."/>
            <person name="Choi C."/>
            <person name="Clum A."/>
            <person name="LaButti K.M."/>
            <person name="Lindquist E.A."/>
            <person name="Yee Ngan C."/>
            <person name="Ohm R.A."/>
            <person name="Salamov A.A."/>
            <person name="Grigoriev I.V."/>
            <person name="Spatafora J.W."/>
            <person name="Berbee M.L."/>
        </authorList>
    </citation>
    <scope>NUCLEOTIDE SEQUENCE [LARGE SCALE GENOMIC DNA]</scope>
    <source>
        <strain evidence="2 3">JEL478</strain>
    </source>
</reference>
<organism evidence="2 3">
    <name type="scientific">Gonapodya prolifera (strain JEL478)</name>
    <name type="common">Monoblepharis prolifera</name>
    <dbReference type="NCBI Taxonomy" id="1344416"/>
    <lineage>
        <taxon>Eukaryota</taxon>
        <taxon>Fungi</taxon>
        <taxon>Fungi incertae sedis</taxon>
        <taxon>Chytridiomycota</taxon>
        <taxon>Chytridiomycota incertae sedis</taxon>
        <taxon>Monoblepharidomycetes</taxon>
        <taxon>Monoblepharidales</taxon>
        <taxon>Gonapodyaceae</taxon>
        <taxon>Gonapodya</taxon>
    </lineage>
</organism>
<feature type="region of interest" description="Disordered" evidence="1">
    <location>
        <begin position="194"/>
        <end position="225"/>
    </location>
</feature>
<gene>
    <name evidence="2" type="ORF">M427DRAFT_132566</name>
</gene>
<evidence type="ECO:0000313" key="2">
    <source>
        <dbReference type="EMBL" id="KXS18620.1"/>
    </source>
</evidence>